<organism evidence="1 2">
    <name type="scientific">Brytella acorum</name>
    <dbReference type="NCBI Taxonomy" id="2959299"/>
    <lineage>
        <taxon>Bacteria</taxon>
        <taxon>Pseudomonadati</taxon>
        <taxon>Pseudomonadota</taxon>
        <taxon>Alphaproteobacteria</taxon>
        <taxon>Acetobacterales</taxon>
        <taxon>Acetobacteraceae</taxon>
        <taxon>Brytella</taxon>
    </lineage>
</organism>
<dbReference type="Proteomes" id="UP001176960">
    <property type="component" value="Unassembled WGS sequence"/>
</dbReference>
<name>A0AA35XZ90_9PROT</name>
<evidence type="ECO:0000313" key="1">
    <source>
        <dbReference type="EMBL" id="CAI9122135.1"/>
    </source>
</evidence>
<gene>
    <name evidence="1" type="ORF">LMG32879_002992</name>
</gene>
<dbReference type="EMBL" id="CATKSH010000034">
    <property type="protein sequence ID" value="CAI9122135.1"/>
    <property type="molecule type" value="Genomic_DNA"/>
</dbReference>
<accession>A0AA35XZ90</accession>
<protein>
    <submittedName>
        <fullName evidence="1">Uncharacterized protein</fullName>
    </submittedName>
</protein>
<reference evidence="1" key="1">
    <citation type="submission" date="2023-03" db="EMBL/GenBank/DDBJ databases">
        <authorList>
            <person name="Cleenwerck I."/>
        </authorList>
    </citation>
    <scope>NUCLEOTIDE SEQUENCE</scope>
    <source>
        <strain evidence="1">LMG 32879</strain>
    </source>
</reference>
<comment type="caution">
    <text evidence="1">The sequence shown here is derived from an EMBL/GenBank/DDBJ whole genome shotgun (WGS) entry which is preliminary data.</text>
</comment>
<dbReference type="AlphaFoldDB" id="A0AA35XZ90"/>
<evidence type="ECO:0000313" key="2">
    <source>
        <dbReference type="Proteomes" id="UP001176960"/>
    </source>
</evidence>
<sequence length="355" mass="40771">MFYIAARGSRVAKRFPWKSNYRQIPLFVQNALNNIDSDLIVVAATKKIKRRDIETGQYSHVGLSIDGSSVIAAGPTQPPADAGKWSERNAHGWDRKREDWPMVQKTWTFESPNFGDGARNGWTMRSWTKDVYQHQIFEPQGMTIEASVLQDKGGEEVVIIFALAPMLSRSMAEFELMLLWAVNVLQENTGVTGVFASDAKREEYLSTITLDWQIFPPGTADEVVARLLGSAHPTNAPDFEKHVRERVRLFEGFEPKAYIRGQGGFGSYFGAKFADNLVVFENLKYGNAIYLLYQDWDEASQRSRLDLLRDQDAHFDRVVHADGWQDRFTSLLHDKLFERGLRRRRSGYRSKRRRR</sequence>
<dbReference type="RefSeq" id="WP_289843127.1">
    <property type="nucleotide sequence ID" value="NZ_CATKSH010000034.1"/>
</dbReference>
<keyword evidence="2" id="KW-1185">Reference proteome</keyword>
<proteinExistence type="predicted"/>